<dbReference type="EMBL" id="FP929083">
    <property type="protein sequence ID" value="CBX92045.1"/>
    <property type="molecule type" value="Genomic_DNA"/>
</dbReference>
<proteinExistence type="predicted"/>
<evidence type="ECO:0000313" key="2">
    <source>
        <dbReference type="Proteomes" id="UP000002668"/>
    </source>
</evidence>
<name>E5R575_LEPMJ</name>
<reference evidence="2" key="1">
    <citation type="journal article" date="2011" name="Nat. Commun.">
        <title>Effector diversification within compartments of the Leptosphaeria maculans genome affected by Repeat-Induced Point mutations.</title>
        <authorList>
            <person name="Rouxel T."/>
            <person name="Grandaubert J."/>
            <person name="Hane J.K."/>
            <person name="Hoede C."/>
            <person name="van de Wouw A.P."/>
            <person name="Couloux A."/>
            <person name="Dominguez V."/>
            <person name="Anthouard V."/>
            <person name="Bally P."/>
            <person name="Bourras S."/>
            <person name="Cozijnsen A.J."/>
            <person name="Ciuffetti L.M."/>
            <person name="Degrave A."/>
            <person name="Dilmaghani A."/>
            <person name="Duret L."/>
            <person name="Fudal I."/>
            <person name="Goodwin S.B."/>
            <person name="Gout L."/>
            <person name="Glaser N."/>
            <person name="Linglin J."/>
            <person name="Kema G.H.J."/>
            <person name="Lapalu N."/>
            <person name="Lawrence C.B."/>
            <person name="May K."/>
            <person name="Meyer M."/>
            <person name="Ollivier B."/>
            <person name="Poulain J."/>
            <person name="Schoch C.L."/>
            <person name="Simon A."/>
            <person name="Spatafora J.W."/>
            <person name="Stachowiak A."/>
            <person name="Turgeon B.G."/>
            <person name="Tyler B.M."/>
            <person name="Vincent D."/>
            <person name="Weissenbach J."/>
            <person name="Amselem J."/>
            <person name="Quesneville H."/>
            <person name="Oliver R.P."/>
            <person name="Wincker P."/>
            <person name="Balesdent M.-H."/>
            <person name="Howlett B.J."/>
        </authorList>
    </citation>
    <scope>NUCLEOTIDE SEQUENCE [LARGE SCALE GENOMIC DNA]</scope>
    <source>
        <strain evidence="2">JN3 / isolate v23.1.3 / race Av1-4-5-6-7-8</strain>
    </source>
</reference>
<gene>
    <name evidence="1" type="ORF">LEMA_uP047510.1</name>
</gene>
<dbReference type="VEuPathDB" id="FungiDB:LEMA_uP047510.1"/>
<evidence type="ECO:0000313" key="1">
    <source>
        <dbReference type="EMBL" id="CBX92045.1"/>
    </source>
</evidence>
<protein>
    <submittedName>
        <fullName evidence="1">Predicted protein</fullName>
    </submittedName>
</protein>
<dbReference type="AlphaFoldDB" id="E5R575"/>
<dbReference type="HOGENOM" id="CLU_3087659_0_0_1"/>
<sequence length="52" mass="5766">MQTICTRFESTYETDIISDIHILEIGVQVPPVLHMILQSGVFGLFCSAVGVR</sequence>
<dbReference type="InParanoid" id="E5R575"/>
<dbReference type="Proteomes" id="UP000002668">
    <property type="component" value="Genome"/>
</dbReference>
<keyword evidence="2" id="KW-1185">Reference proteome</keyword>
<accession>E5R575</accession>
<organism evidence="2">
    <name type="scientific">Leptosphaeria maculans (strain JN3 / isolate v23.1.3 / race Av1-4-5-6-7-8)</name>
    <name type="common">Blackleg fungus</name>
    <name type="synonym">Phoma lingam</name>
    <dbReference type="NCBI Taxonomy" id="985895"/>
    <lineage>
        <taxon>Eukaryota</taxon>
        <taxon>Fungi</taxon>
        <taxon>Dikarya</taxon>
        <taxon>Ascomycota</taxon>
        <taxon>Pezizomycotina</taxon>
        <taxon>Dothideomycetes</taxon>
        <taxon>Pleosporomycetidae</taxon>
        <taxon>Pleosporales</taxon>
        <taxon>Pleosporineae</taxon>
        <taxon>Leptosphaeriaceae</taxon>
        <taxon>Plenodomus</taxon>
        <taxon>Plenodomus lingam/Leptosphaeria maculans species complex</taxon>
    </lineage>
</organism>